<reference evidence="2" key="2">
    <citation type="submission" date="2022-01" db="EMBL/GenBank/DDBJ databases">
        <authorList>
            <person name="Yamashiro T."/>
            <person name="Shiraishi A."/>
            <person name="Satake H."/>
            <person name="Nakayama K."/>
        </authorList>
    </citation>
    <scope>NUCLEOTIDE SEQUENCE</scope>
</reference>
<keyword evidence="3" id="KW-1185">Reference proteome</keyword>
<feature type="region of interest" description="Disordered" evidence="1">
    <location>
        <begin position="568"/>
        <end position="671"/>
    </location>
</feature>
<feature type="compositionally biased region" description="Acidic residues" evidence="1">
    <location>
        <begin position="175"/>
        <end position="195"/>
    </location>
</feature>
<evidence type="ECO:0000313" key="3">
    <source>
        <dbReference type="Proteomes" id="UP001151760"/>
    </source>
</evidence>
<sequence>MWVLRKHDESAGFARDSGISKRISSNRSLKGGVAIVKWSKKVTKWKPKSLDKGRRYTEGKRLRERSFTSLLDFLKKRRIFVWIYIKSLFPSPDNGPRKKKEKLPYAHEEAPKKTKERKSYRVVKECGWDWISTRRRLLQTKMFELVNQRTENTLQRRKRMELKEISHNSITTENISDELLEESGDMETDESEDSKDADPISGTNIPINSVPVVIKPPSIATYKIIKQGEKGVYQIVREDGTDIVYINFKAMLKDITRDDLTELYRIVMNRYGMNGPKDELEKNFVNSPEPTLSSRPTKVEVPKELPKVNMVNTSLKKLKYHLAGFDVVVKERTTPTAITEGSWGFEHTKACFRDEIILFAVEQHRLESKTFEVKMNQVLNENERLLEQVINKDIMNIIMNSSVNIASVNMHECEKCLKLESELLNKKDFIEKEIYDKLDNSVSNQSAPSFDQLFELNELKDDNDVTKHPSDLEMLKIDVEPITPKLLNNKTAHSAYIKHTQEEVTVLKDLVEHVKSKYPLDQSLESAYKYAKLVQELLTNISKTCPSINNADGKLVAVTLKNKDKRVRFTEPDTSSRNTNTKTSSSSNLVSNKPMLSSTGIKPSTSASGSQPSGNTKKDKIQQTPSNTQMNKVEAHPRKVKSNLKNKDYVVEPKGIAHMQHSKLNANYESQ</sequence>
<dbReference type="Proteomes" id="UP001151760">
    <property type="component" value="Unassembled WGS sequence"/>
</dbReference>
<evidence type="ECO:0000256" key="1">
    <source>
        <dbReference type="SAM" id="MobiDB-lite"/>
    </source>
</evidence>
<proteinExistence type="predicted"/>
<feature type="compositionally biased region" description="Polar residues" evidence="1">
    <location>
        <begin position="622"/>
        <end position="631"/>
    </location>
</feature>
<accession>A0ABQ4WGP3</accession>
<comment type="caution">
    <text evidence="2">The sequence shown here is derived from an EMBL/GenBank/DDBJ whole genome shotgun (WGS) entry which is preliminary data.</text>
</comment>
<organism evidence="2 3">
    <name type="scientific">Tanacetum coccineum</name>
    <dbReference type="NCBI Taxonomy" id="301880"/>
    <lineage>
        <taxon>Eukaryota</taxon>
        <taxon>Viridiplantae</taxon>
        <taxon>Streptophyta</taxon>
        <taxon>Embryophyta</taxon>
        <taxon>Tracheophyta</taxon>
        <taxon>Spermatophyta</taxon>
        <taxon>Magnoliopsida</taxon>
        <taxon>eudicotyledons</taxon>
        <taxon>Gunneridae</taxon>
        <taxon>Pentapetalae</taxon>
        <taxon>asterids</taxon>
        <taxon>campanulids</taxon>
        <taxon>Asterales</taxon>
        <taxon>Asteraceae</taxon>
        <taxon>Asteroideae</taxon>
        <taxon>Anthemideae</taxon>
        <taxon>Anthemidinae</taxon>
        <taxon>Tanacetum</taxon>
    </lineage>
</organism>
<feature type="region of interest" description="Disordered" evidence="1">
    <location>
        <begin position="173"/>
        <end position="207"/>
    </location>
</feature>
<dbReference type="EMBL" id="BQNB010008624">
    <property type="protein sequence ID" value="GJS51989.1"/>
    <property type="molecule type" value="Genomic_DNA"/>
</dbReference>
<name>A0ABQ4WGP3_9ASTR</name>
<gene>
    <name evidence="2" type="ORF">Tco_0625351</name>
</gene>
<reference evidence="2" key="1">
    <citation type="journal article" date="2022" name="Int. J. Mol. Sci.">
        <title>Draft Genome of Tanacetum Coccineum: Genomic Comparison of Closely Related Tanacetum-Family Plants.</title>
        <authorList>
            <person name="Yamashiro T."/>
            <person name="Shiraishi A."/>
            <person name="Nakayama K."/>
            <person name="Satake H."/>
        </authorList>
    </citation>
    <scope>NUCLEOTIDE SEQUENCE</scope>
</reference>
<feature type="compositionally biased region" description="Low complexity" evidence="1">
    <location>
        <begin position="575"/>
        <end position="592"/>
    </location>
</feature>
<evidence type="ECO:0000313" key="2">
    <source>
        <dbReference type="EMBL" id="GJS51989.1"/>
    </source>
</evidence>
<feature type="compositionally biased region" description="Polar residues" evidence="1">
    <location>
        <begin position="662"/>
        <end position="671"/>
    </location>
</feature>
<protein>
    <submittedName>
        <fullName evidence="2">Uncharacterized protein</fullName>
    </submittedName>
</protein>
<feature type="compositionally biased region" description="Polar residues" evidence="1">
    <location>
        <begin position="594"/>
        <end position="615"/>
    </location>
</feature>